<proteinExistence type="predicted"/>
<evidence type="ECO:0000256" key="6">
    <source>
        <dbReference type="SAM" id="Phobius"/>
    </source>
</evidence>
<keyword evidence="2 6" id="KW-0812">Transmembrane</keyword>
<sequence length="247" mass="26912">MQSDFSPGQSNGDGLGEDEGYLAVPFVEEAIDYHASAITPSWRGWIHLGTFPFAIVAGIVLVVLADGVVATVSSAVFALSSLALFGVSATYHRFTWSTWTKAILRRIDHSNIFFLIAGTYTPIATLALVPAQGTLLLTLVWSGALLGVGLRVLWLNAPRWIYVPLYLLLGWAAVMYTPELWEANQAMMVLVVAGGLLYTLGAVVYATKWPNPSARVFGFHEIFHVFTVLAFVCHWSAVFLIAVNPPL</sequence>
<evidence type="ECO:0000313" key="8">
    <source>
        <dbReference type="Proteomes" id="UP000243077"/>
    </source>
</evidence>
<dbReference type="Proteomes" id="UP000243077">
    <property type="component" value="Chromosome"/>
</dbReference>
<evidence type="ECO:0000313" key="7">
    <source>
        <dbReference type="EMBL" id="AVG23518.1"/>
    </source>
</evidence>
<evidence type="ECO:0000256" key="1">
    <source>
        <dbReference type="ARBA" id="ARBA00004141"/>
    </source>
</evidence>
<dbReference type="EMBL" id="CP026923">
    <property type="protein sequence ID" value="AVG23518.1"/>
    <property type="molecule type" value="Genomic_DNA"/>
</dbReference>
<dbReference type="PANTHER" id="PTHR20855:SF3">
    <property type="entry name" value="LD03007P"/>
    <property type="match status" value="1"/>
</dbReference>
<evidence type="ECO:0000256" key="2">
    <source>
        <dbReference type="ARBA" id="ARBA00022692"/>
    </source>
</evidence>
<feature type="binding site" evidence="5">
    <location>
        <position position="92"/>
    </location>
    <ligand>
        <name>Zn(2+)</name>
        <dbReference type="ChEBI" id="CHEBI:29105"/>
    </ligand>
</feature>
<feature type="transmembrane region" description="Helical" evidence="6">
    <location>
        <begin position="45"/>
        <end position="65"/>
    </location>
</feature>
<name>A0A2L2BPE5_9MICO</name>
<dbReference type="GO" id="GO:0046872">
    <property type="term" value="F:metal ion binding"/>
    <property type="evidence" value="ECO:0007669"/>
    <property type="project" value="UniProtKB-KW"/>
</dbReference>
<feature type="transmembrane region" description="Helical" evidence="6">
    <location>
        <begin position="219"/>
        <end position="243"/>
    </location>
</feature>
<comment type="subcellular location">
    <subcellularLocation>
        <location evidence="1">Membrane</location>
        <topology evidence="1">Multi-pass membrane protein</topology>
    </subcellularLocation>
</comment>
<reference evidence="7 8" key="1">
    <citation type="submission" date="2018-02" db="EMBL/GenBank/DDBJ databases">
        <title>Complete genome of the streamlined marine actinobacterium Pontimonas salivibrio CL-TW6 adapted to coastal planktonic lifestype.</title>
        <authorList>
            <person name="Cho B.C."/>
            <person name="Hardies S.C."/>
            <person name="Jang G.I."/>
            <person name="Hwang C.Y."/>
        </authorList>
    </citation>
    <scope>NUCLEOTIDE SEQUENCE [LARGE SCALE GENOMIC DNA]</scope>
    <source>
        <strain evidence="7 8">CL-TW6</strain>
    </source>
</reference>
<feature type="transmembrane region" description="Helical" evidence="6">
    <location>
        <begin position="187"/>
        <end position="207"/>
    </location>
</feature>
<keyword evidence="5" id="KW-0479">Metal-binding</keyword>
<keyword evidence="8" id="KW-1185">Reference proteome</keyword>
<feature type="transmembrane region" description="Helical" evidence="6">
    <location>
        <begin position="71"/>
        <end position="91"/>
    </location>
</feature>
<keyword evidence="3 6" id="KW-1133">Transmembrane helix</keyword>
<feature type="transmembrane region" description="Helical" evidence="6">
    <location>
        <begin position="135"/>
        <end position="154"/>
    </location>
</feature>
<dbReference type="KEGG" id="psai:C3B54_11528"/>
<keyword evidence="5" id="KW-0862">Zinc</keyword>
<dbReference type="AlphaFoldDB" id="A0A2L2BPE5"/>
<feature type="binding site" evidence="5">
    <location>
        <position position="224"/>
    </location>
    <ligand>
        <name>Zn(2+)</name>
        <dbReference type="ChEBI" id="CHEBI:29105"/>
    </ligand>
</feature>
<accession>A0A2L2BPE5</accession>
<evidence type="ECO:0000256" key="4">
    <source>
        <dbReference type="ARBA" id="ARBA00023136"/>
    </source>
</evidence>
<protein>
    <submittedName>
        <fullName evidence="7">Hemolysin III-related protein</fullName>
    </submittedName>
</protein>
<feature type="transmembrane region" description="Helical" evidence="6">
    <location>
        <begin position="161"/>
        <end position="181"/>
    </location>
</feature>
<evidence type="ECO:0000256" key="5">
    <source>
        <dbReference type="PIRSR" id="PIRSR604254-1"/>
    </source>
</evidence>
<feature type="transmembrane region" description="Helical" evidence="6">
    <location>
        <begin position="112"/>
        <end position="129"/>
    </location>
</feature>
<evidence type="ECO:0000256" key="3">
    <source>
        <dbReference type="ARBA" id="ARBA00022989"/>
    </source>
</evidence>
<organism evidence="7 8">
    <name type="scientific">Pontimonas salivibrio</name>
    <dbReference type="NCBI Taxonomy" id="1159327"/>
    <lineage>
        <taxon>Bacteria</taxon>
        <taxon>Bacillati</taxon>
        <taxon>Actinomycetota</taxon>
        <taxon>Actinomycetes</taxon>
        <taxon>Micrococcales</taxon>
        <taxon>Microbacteriaceae</taxon>
        <taxon>Pontimonas</taxon>
    </lineage>
</organism>
<dbReference type="InterPro" id="IPR004254">
    <property type="entry name" value="AdipoR/HlyIII-related"/>
</dbReference>
<gene>
    <name evidence="7" type="ORF">C3B54_11528</name>
</gene>
<keyword evidence="4 6" id="KW-0472">Membrane</keyword>
<dbReference type="GO" id="GO:0016020">
    <property type="term" value="C:membrane"/>
    <property type="evidence" value="ECO:0007669"/>
    <property type="project" value="UniProtKB-SubCell"/>
</dbReference>
<feature type="binding site" evidence="5">
    <location>
        <position position="220"/>
    </location>
    <ligand>
        <name>Zn(2+)</name>
        <dbReference type="ChEBI" id="CHEBI:29105"/>
    </ligand>
</feature>
<dbReference type="PANTHER" id="PTHR20855">
    <property type="entry name" value="ADIPOR/PROGESTIN RECEPTOR-RELATED"/>
    <property type="match status" value="1"/>
</dbReference>
<dbReference type="Pfam" id="PF03006">
    <property type="entry name" value="HlyIII"/>
    <property type="match status" value="1"/>
</dbReference>